<dbReference type="AlphaFoldDB" id="A0A915AZG9"/>
<keyword evidence="1" id="KW-0472">Membrane</keyword>
<accession>A0A915AZG9</accession>
<keyword evidence="1" id="KW-0812">Transmembrane</keyword>
<evidence type="ECO:0000313" key="3">
    <source>
        <dbReference type="WBParaSite" id="PgR020_g134_t05"/>
    </source>
</evidence>
<keyword evidence="2" id="KW-1185">Reference proteome</keyword>
<evidence type="ECO:0000256" key="1">
    <source>
        <dbReference type="SAM" id="Phobius"/>
    </source>
</evidence>
<dbReference type="Proteomes" id="UP000887569">
    <property type="component" value="Unplaced"/>
</dbReference>
<reference evidence="3" key="1">
    <citation type="submission" date="2022-11" db="UniProtKB">
        <authorList>
            <consortium name="WormBaseParasite"/>
        </authorList>
    </citation>
    <scope>IDENTIFICATION</scope>
</reference>
<dbReference type="WBParaSite" id="PgR020_g134_t05">
    <property type="protein sequence ID" value="PgR020_g134_t05"/>
    <property type="gene ID" value="PgR020_g134"/>
</dbReference>
<feature type="transmembrane region" description="Helical" evidence="1">
    <location>
        <begin position="12"/>
        <end position="31"/>
    </location>
</feature>
<proteinExistence type="predicted"/>
<evidence type="ECO:0000313" key="2">
    <source>
        <dbReference type="Proteomes" id="UP000887569"/>
    </source>
</evidence>
<keyword evidence="1" id="KW-1133">Transmembrane helix</keyword>
<protein>
    <submittedName>
        <fullName evidence="3">Uncharacterized protein</fullName>
    </submittedName>
</protein>
<organism evidence="2 3">
    <name type="scientific">Parascaris univalens</name>
    <name type="common">Nematode worm</name>
    <dbReference type="NCBI Taxonomy" id="6257"/>
    <lineage>
        <taxon>Eukaryota</taxon>
        <taxon>Metazoa</taxon>
        <taxon>Ecdysozoa</taxon>
        <taxon>Nematoda</taxon>
        <taxon>Chromadorea</taxon>
        <taxon>Rhabditida</taxon>
        <taxon>Spirurina</taxon>
        <taxon>Ascaridomorpha</taxon>
        <taxon>Ascaridoidea</taxon>
        <taxon>Ascarididae</taxon>
        <taxon>Parascaris</taxon>
    </lineage>
</organism>
<sequence>MDAVKNNYQKVAAIVLFSVTIAGLIVYRYYFSRQLEDEKHHEKHAEHSEQRLAFESDLRPSLESDTKIKSTLEEATSTFQYEIRLTDEKSIQQPKKLQMATEDRKGTDEIDVEFSPTKSPVSNIHFHSSDDSIQILKTGSSEAHRKGQSTVNSAASPPLKKESVANVYYCNCDQILDSPSIIEGELSENIPVKLIPTRVMPIRFDRFSPVNLTGYGGTEDMSENSIIGPNYPSNHRLIVPFLPSLHMLAYASKHIELINELVENYPYYERNYDD</sequence>
<name>A0A915AZG9_PARUN</name>